<reference evidence="10" key="1">
    <citation type="journal article" date="2023" name="Plant Biotechnol. J.">
        <title>Chromosome-level wild Hevea brasiliensis genome provides new tools for genomic-assisted breeding and valuable loci to elevate rubber yield.</title>
        <authorList>
            <person name="Cheng H."/>
            <person name="Song X."/>
            <person name="Hu Y."/>
            <person name="Wu T."/>
            <person name="Yang Q."/>
            <person name="An Z."/>
            <person name="Feng S."/>
            <person name="Deng Z."/>
            <person name="Wu W."/>
            <person name="Zeng X."/>
            <person name="Tu M."/>
            <person name="Wang X."/>
            <person name="Huang H."/>
        </authorList>
    </citation>
    <scope>NUCLEOTIDE SEQUENCE</scope>
    <source>
        <strain evidence="10">MT/VB/25A 57/8</strain>
    </source>
</reference>
<dbReference type="EMBL" id="JARPOI010000006">
    <property type="protein sequence ID" value="KAJ9179054.1"/>
    <property type="molecule type" value="Genomic_DNA"/>
</dbReference>
<keyword evidence="5 8" id="KW-0378">Hydrolase</keyword>
<evidence type="ECO:0000313" key="11">
    <source>
        <dbReference type="Proteomes" id="UP001174677"/>
    </source>
</evidence>
<evidence type="ECO:0000256" key="2">
    <source>
        <dbReference type="ARBA" id="ARBA00008834"/>
    </source>
</evidence>
<sequence>MIFLTISSFSFPKFLYIIDFFFFSLPYPFTILYILSLVSAMFNVVSSSSTYNVLSYGAVGNGNADDTLAFVRAWNDTCKDSDTPTMIIPEGNTFLVYPITLLGPCNSSKINVQLSGKIIAPDDPNDWKGKDFGEWLTFRYVNGLEVAGGGLLNGRGQAWWNISCKHHPGNILRFEQCKNVKMRGIRTVQSGGCHLAFYGYGIHISHSSSVSINNSVIGSGDDCISMLDRSYNISITYVHCGHGHGISIGSLDGDGIDVKNITISNVNFYNTTNGARIKTWPDGSGEVPYVKFSNINFTEVQNPIIIGQHYGKIAPKSRIHISEIRYHRLYGTSKTPVAINFNCSDRVPCTNISLENIGLTSATSGDEVVSSCNNAFGHANGNVKPKSCLQ</sequence>
<comment type="similarity">
    <text evidence="2 8">Belongs to the glycosyl hydrolase 28 family.</text>
</comment>
<keyword evidence="9" id="KW-0812">Transmembrane</keyword>
<dbReference type="SUPFAM" id="SSF51126">
    <property type="entry name" value="Pectin lyase-like"/>
    <property type="match status" value="1"/>
</dbReference>
<evidence type="ECO:0000256" key="9">
    <source>
        <dbReference type="SAM" id="Phobius"/>
    </source>
</evidence>
<gene>
    <name evidence="10" type="ORF">P3X46_010878</name>
</gene>
<keyword evidence="4" id="KW-0964">Secreted</keyword>
<dbReference type="Proteomes" id="UP001174677">
    <property type="component" value="Chromosome 6"/>
</dbReference>
<dbReference type="SMART" id="SM00710">
    <property type="entry name" value="PbH1"/>
    <property type="match status" value="5"/>
</dbReference>
<keyword evidence="3" id="KW-0134">Cell wall</keyword>
<dbReference type="InterPro" id="IPR000743">
    <property type="entry name" value="Glyco_hydro_28"/>
</dbReference>
<evidence type="ECO:0000256" key="7">
    <source>
        <dbReference type="ARBA" id="ARBA00023316"/>
    </source>
</evidence>
<evidence type="ECO:0000256" key="6">
    <source>
        <dbReference type="ARBA" id="ARBA00023295"/>
    </source>
</evidence>
<evidence type="ECO:0008006" key="12">
    <source>
        <dbReference type="Google" id="ProtNLM"/>
    </source>
</evidence>
<organism evidence="10 11">
    <name type="scientific">Hevea brasiliensis</name>
    <name type="common">Para rubber tree</name>
    <name type="synonym">Siphonia brasiliensis</name>
    <dbReference type="NCBI Taxonomy" id="3981"/>
    <lineage>
        <taxon>Eukaryota</taxon>
        <taxon>Viridiplantae</taxon>
        <taxon>Streptophyta</taxon>
        <taxon>Embryophyta</taxon>
        <taxon>Tracheophyta</taxon>
        <taxon>Spermatophyta</taxon>
        <taxon>Magnoliopsida</taxon>
        <taxon>eudicotyledons</taxon>
        <taxon>Gunneridae</taxon>
        <taxon>Pentapetalae</taxon>
        <taxon>rosids</taxon>
        <taxon>fabids</taxon>
        <taxon>Malpighiales</taxon>
        <taxon>Euphorbiaceae</taxon>
        <taxon>Crotonoideae</taxon>
        <taxon>Micrandreae</taxon>
        <taxon>Hevea</taxon>
    </lineage>
</organism>
<keyword evidence="9" id="KW-1133">Transmembrane helix</keyword>
<keyword evidence="7" id="KW-0961">Cell wall biogenesis/degradation</keyword>
<dbReference type="PANTHER" id="PTHR31375">
    <property type="match status" value="1"/>
</dbReference>
<name>A0ABQ9MFF7_HEVBR</name>
<keyword evidence="11" id="KW-1185">Reference proteome</keyword>
<dbReference type="InterPro" id="IPR011050">
    <property type="entry name" value="Pectin_lyase_fold/virulence"/>
</dbReference>
<comment type="subcellular location">
    <subcellularLocation>
        <location evidence="1">Secreted</location>
        <location evidence="1">Cell wall</location>
    </subcellularLocation>
</comment>
<comment type="caution">
    <text evidence="10">The sequence shown here is derived from an EMBL/GenBank/DDBJ whole genome shotgun (WGS) entry which is preliminary data.</text>
</comment>
<proteinExistence type="inferred from homology"/>
<evidence type="ECO:0000256" key="4">
    <source>
        <dbReference type="ARBA" id="ARBA00022525"/>
    </source>
</evidence>
<dbReference type="Pfam" id="PF00295">
    <property type="entry name" value="Glyco_hydro_28"/>
    <property type="match status" value="2"/>
</dbReference>
<keyword evidence="6 8" id="KW-0326">Glycosidase</keyword>
<evidence type="ECO:0000256" key="1">
    <source>
        <dbReference type="ARBA" id="ARBA00004191"/>
    </source>
</evidence>
<dbReference type="InterPro" id="IPR006626">
    <property type="entry name" value="PbH1"/>
</dbReference>
<accession>A0ABQ9MFF7</accession>
<feature type="transmembrane region" description="Helical" evidence="9">
    <location>
        <begin position="20"/>
        <end position="42"/>
    </location>
</feature>
<protein>
    <recommendedName>
        <fullName evidence="12">Pectate lyase superfamily protein domain-containing protein</fullName>
    </recommendedName>
</protein>
<dbReference type="Gene3D" id="2.160.20.10">
    <property type="entry name" value="Single-stranded right-handed beta-helix, Pectin lyase-like"/>
    <property type="match status" value="2"/>
</dbReference>
<dbReference type="InterPro" id="IPR012334">
    <property type="entry name" value="Pectin_lyas_fold"/>
</dbReference>
<keyword evidence="9" id="KW-0472">Membrane</keyword>
<evidence type="ECO:0000256" key="8">
    <source>
        <dbReference type="RuleBase" id="RU361169"/>
    </source>
</evidence>
<evidence type="ECO:0000256" key="3">
    <source>
        <dbReference type="ARBA" id="ARBA00022512"/>
    </source>
</evidence>
<evidence type="ECO:0000256" key="5">
    <source>
        <dbReference type="ARBA" id="ARBA00022801"/>
    </source>
</evidence>
<evidence type="ECO:0000313" key="10">
    <source>
        <dbReference type="EMBL" id="KAJ9179054.1"/>
    </source>
</evidence>